<dbReference type="Pfam" id="PF00651">
    <property type="entry name" value="BTB"/>
    <property type="match status" value="1"/>
</dbReference>
<evidence type="ECO:0000313" key="4">
    <source>
        <dbReference type="Proteomes" id="UP000011083"/>
    </source>
</evidence>
<dbReference type="EMBL" id="KB008073">
    <property type="protein sequence ID" value="ELR13940.1"/>
    <property type="molecule type" value="Genomic_DNA"/>
</dbReference>
<accession>L8GLI9</accession>
<dbReference type="AlphaFoldDB" id="L8GLI9"/>
<feature type="compositionally biased region" description="Low complexity" evidence="1">
    <location>
        <begin position="80"/>
        <end position="104"/>
    </location>
</feature>
<feature type="region of interest" description="Disordered" evidence="1">
    <location>
        <begin position="17"/>
        <end position="37"/>
    </location>
</feature>
<sequence length="450" mass="47890">MALTGSSSPHFYLARSRSTSLPPLSSSSSSSSSKSSSVSPFAAFCSALTWPNHVLPSLALAFDEPSFFADLRVDINPIITPTSSTPSSPSPSSSPSSSSSSSSTQQGEGEECQHSTNTEESSPRLGQDCVWVHRMVVAVHSPVFRSLLRSGSEAGGSRESREGVIDMCGPQHPPGRVVRCLLKMMYASPGLAIDELGHEPKLSDEWEFLLQLFKLAHLYQVEVVLDACTRRLKHILEQLKDTTATTPAARQATVQHHRRGSKAAAAAAANAAAVADVDLNGGGGELSDEEEERTRQTCYALELLAFLLHIKEAETSDHPTASRPAPSTPRPAAAASRHPTSGDDVSTAPGKKVVEVGVEAEEAAAAVAPVGEQREEMLVRMLDHHLYPQLAMIVQHIRCEDVLTLQHLLQLSVCTARPSSPTTAAAATASLTPPWPGGMRATSHAKLYSA</sequence>
<evidence type="ECO:0000256" key="1">
    <source>
        <dbReference type="SAM" id="MobiDB-lite"/>
    </source>
</evidence>
<keyword evidence="4" id="KW-1185">Reference proteome</keyword>
<dbReference type="CDD" id="cd18186">
    <property type="entry name" value="BTB_POZ_ZBTB_KLHL-like"/>
    <property type="match status" value="1"/>
</dbReference>
<organism evidence="3 4">
    <name type="scientific">Acanthamoeba castellanii (strain ATCC 30010 / Neff)</name>
    <dbReference type="NCBI Taxonomy" id="1257118"/>
    <lineage>
        <taxon>Eukaryota</taxon>
        <taxon>Amoebozoa</taxon>
        <taxon>Discosea</taxon>
        <taxon>Longamoebia</taxon>
        <taxon>Centramoebida</taxon>
        <taxon>Acanthamoebidae</taxon>
        <taxon>Acanthamoeba</taxon>
    </lineage>
</organism>
<feature type="region of interest" description="Disordered" evidence="1">
    <location>
        <begin position="316"/>
        <end position="349"/>
    </location>
</feature>
<evidence type="ECO:0000313" key="3">
    <source>
        <dbReference type="EMBL" id="ELR13940.1"/>
    </source>
</evidence>
<gene>
    <name evidence="3" type="ORF">ACA1_364680</name>
</gene>
<evidence type="ECO:0000259" key="2">
    <source>
        <dbReference type="Pfam" id="PF00651"/>
    </source>
</evidence>
<proteinExistence type="predicted"/>
<feature type="compositionally biased region" description="Low complexity" evidence="1">
    <location>
        <begin position="318"/>
        <end position="339"/>
    </location>
</feature>
<dbReference type="RefSeq" id="XP_004335953.1">
    <property type="nucleotide sequence ID" value="XM_004335905.1"/>
</dbReference>
<dbReference type="KEGG" id="acan:ACA1_364680"/>
<dbReference type="InterPro" id="IPR011333">
    <property type="entry name" value="SKP1/BTB/POZ_sf"/>
</dbReference>
<dbReference type="SUPFAM" id="SSF54695">
    <property type="entry name" value="POZ domain"/>
    <property type="match status" value="1"/>
</dbReference>
<dbReference type="Proteomes" id="UP000011083">
    <property type="component" value="Unassembled WGS sequence"/>
</dbReference>
<dbReference type="VEuPathDB" id="AmoebaDB:ACA1_364680"/>
<dbReference type="InterPro" id="IPR000210">
    <property type="entry name" value="BTB/POZ_dom"/>
</dbReference>
<dbReference type="Gene3D" id="3.30.710.10">
    <property type="entry name" value="Potassium Channel Kv1.1, Chain A"/>
    <property type="match status" value="1"/>
</dbReference>
<feature type="domain" description="BTB" evidence="2">
    <location>
        <begin position="130"/>
        <end position="234"/>
    </location>
</feature>
<reference evidence="3 4" key="1">
    <citation type="journal article" date="2013" name="Genome Biol.">
        <title>Genome of Acanthamoeba castellanii highlights extensive lateral gene transfer and early evolution of tyrosine kinase signaling.</title>
        <authorList>
            <person name="Clarke M."/>
            <person name="Lohan A.J."/>
            <person name="Liu B."/>
            <person name="Lagkouvardos I."/>
            <person name="Roy S."/>
            <person name="Zafar N."/>
            <person name="Bertelli C."/>
            <person name="Schilde C."/>
            <person name="Kianianmomeni A."/>
            <person name="Burglin T.R."/>
            <person name="Frech C."/>
            <person name="Turcotte B."/>
            <person name="Kopec K.O."/>
            <person name="Synnott J.M."/>
            <person name="Choo C."/>
            <person name="Paponov I."/>
            <person name="Finkler A."/>
            <person name="Soon Heng Tan C."/>
            <person name="Hutchins A.P."/>
            <person name="Weinmeier T."/>
            <person name="Rattei T."/>
            <person name="Chu J.S."/>
            <person name="Gimenez G."/>
            <person name="Irimia M."/>
            <person name="Rigden D.J."/>
            <person name="Fitzpatrick D.A."/>
            <person name="Lorenzo-Morales J."/>
            <person name="Bateman A."/>
            <person name="Chiu C.H."/>
            <person name="Tang P."/>
            <person name="Hegemann P."/>
            <person name="Fromm H."/>
            <person name="Raoult D."/>
            <person name="Greub G."/>
            <person name="Miranda-Saavedra D."/>
            <person name="Chen N."/>
            <person name="Nash P."/>
            <person name="Ginger M.L."/>
            <person name="Horn M."/>
            <person name="Schaap P."/>
            <person name="Caler L."/>
            <person name="Loftus B."/>
        </authorList>
    </citation>
    <scope>NUCLEOTIDE SEQUENCE [LARGE SCALE GENOMIC DNA]</scope>
    <source>
        <strain evidence="3 4">Neff</strain>
    </source>
</reference>
<protein>
    <submittedName>
        <fullName evidence="3">BTB/POZ domain containing protein</fullName>
    </submittedName>
</protein>
<dbReference type="GeneID" id="14914674"/>
<feature type="region of interest" description="Disordered" evidence="1">
    <location>
        <begin position="80"/>
        <end position="123"/>
    </location>
</feature>
<name>L8GLI9_ACACF</name>